<proteinExistence type="predicted"/>
<organism evidence="1 2">
    <name type="scientific">Planotetraspora kaengkrachanensis</name>
    <dbReference type="NCBI Taxonomy" id="575193"/>
    <lineage>
        <taxon>Bacteria</taxon>
        <taxon>Bacillati</taxon>
        <taxon>Actinomycetota</taxon>
        <taxon>Actinomycetes</taxon>
        <taxon>Streptosporangiales</taxon>
        <taxon>Streptosporangiaceae</taxon>
        <taxon>Planotetraspora</taxon>
    </lineage>
</organism>
<gene>
    <name evidence="1" type="ORF">Pka01_12600</name>
</gene>
<sequence>MRVSIYPEHVAATRAPTYWWLFSSRRWTPPLPINVYVIELERIMGFLRSFVADLPAGQALARRVTR</sequence>
<comment type="caution">
    <text evidence="1">The sequence shown here is derived from an EMBL/GenBank/DDBJ whole genome shotgun (WGS) entry which is preliminary data.</text>
</comment>
<protein>
    <submittedName>
        <fullName evidence="1">Uncharacterized protein</fullName>
    </submittedName>
</protein>
<dbReference type="EMBL" id="BONV01000003">
    <property type="protein sequence ID" value="GIG78133.1"/>
    <property type="molecule type" value="Genomic_DNA"/>
</dbReference>
<evidence type="ECO:0000313" key="2">
    <source>
        <dbReference type="Proteomes" id="UP000630097"/>
    </source>
</evidence>
<dbReference type="Proteomes" id="UP000630097">
    <property type="component" value="Unassembled WGS sequence"/>
</dbReference>
<name>A0A8J3LX73_9ACTN</name>
<keyword evidence="2" id="KW-1185">Reference proteome</keyword>
<dbReference type="AlphaFoldDB" id="A0A8J3LX73"/>
<accession>A0A8J3LX73</accession>
<reference evidence="1 2" key="1">
    <citation type="submission" date="2021-01" db="EMBL/GenBank/DDBJ databases">
        <title>Whole genome shotgun sequence of Planotetraspora kaengkrachanensis NBRC 104272.</title>
        <authorList>
            <person name="Komaki H."/>
            <person name="Tamura T."/>
        </authorList>
    </citation>
    <scope>NUCLEOTIDE SEQUENCE [LARGE SCALE GENOMIC DNA]</scope>
    <source>
        <strain evidence="1 2">NBRC 104272</strain>
    </source>
</reference>
<evidence type="ECO:0000313" key="1">
    <source>
        <dbReference type="EMBL" id="GIG78133.1"/>
    </source>
</evidence>